<feature type="chain" id="PRO_5047208523" description="Hydrophobic surface binding protein A-domain-containing protein" evidence="2">
    <location>
        <begin position="21"/>
        <end position="282"/>
    </location>
</feature>
<evidence type="ECO:0000313" key="3">
    <source>
        <dbReference type="EMBL" id="KAL2846922.1"/>
    </source>
</evidence>
<name>A0ABR4K3M2_9EURO</name>
<proteinExistence type="predicted"/>
<dbReference type="PANTHER" id="PTHR38123:SF6">
    <property type="entry name" value="CELL WALL SERINE-THREONINE-RICH GALACTOMANNOPROTEIN MP1 (AFU_ORTHOLOGUE AFUA_4G03240)"/>
    <property type="match status" value="1"/>
</dbReference>
<evidence type="ECO:0000256" key="2">
    <source>
        <dbReference type="SAM" id="SignalP"/>
    </source>
</evidence>
<dbReference type="EMBL" id="JBFXLU010000059">
    <property type="protein sequence ID" value="KAL2846922.1"/>
    <property type="molecule type" value="Genomic_DNA"/>
</dbReference>
<organism evidence="3 4">
    <name type="scientific">Aspergillus pseudoustus</name>
    <dbReference type="NCBI Taxonomy" id="1810923"/>
    <lineage>
        <taxon>Eukaryota</taxon>
        <taxon>Fungi</taxon>
        <taxon>Dikarya</taxon>
        <taxon>Ascomycota</taxon>
        <taxon>Pezizomycotina</taxon>
        <taxon>Eurotiomycetes</taxon>
        <taxon>Eurotiomycetidae</taxon>
        <taxon>Eurotiales</taxon>
        <taxon>Aspergillaceae</taxon>
        <taxon>Aspergillus</taxon>
        <taxon>Aspergillus subgen. Nidulantes</taxon>
    </lineage>
</organism>
<reference evidence="3 4" key="1">
    <citation type="submission" date="2024-07" db="EMBL/GenBank/DDBJ databases">
        <title>Section-level genome sequencing and comparative genomics of Aspergillus sections Usti and Cavernicolus.</title>
        <authorList>
            <consortium name="Lawrence Berkeley National Laboratory"/>
            <person name="Nybo J.L."/>
            <person name="Vesth T.C."/>
            <person name="Theobald S."/>
            <person name="Frisvad J.C."/>
            <person name="Larsen T.O."/>
            <person name="Kjaerboelling I."/>
            <person name="Rothschild-Mancinelli K."/>
            <person name="Lyhne E.K."/>
            <person name="Kogle M.E."/>
            <person name="Barry K."/>
            <person name="Clum A."/>
            <person name="Na H."/>
            <person name="Ledsgaard L."/>
            <person name="Lin J."/>
            <person name="Lipzen A."/>
            <person name="Kuo A."/>
            <person name="Riley R."/>
            <person name="Mondo S."/>
            <person name="Labutti K."/>
            <person name="Haridas S."/>
            <person name="Pangalinan J."/>
            <person name="Salamov A.A."/>
            <person name="Simmons B.A."/>
            <person name="Magnuson J.K."/>
            <person name="Chen J."/>
            <person name="Drula E."/>
            <person name="Henrissat B."/>
            <person name="Wiebenga A."/>
            <person name="Lubbers R.J."/>
            <person name="Gomes A.C."/>
            <person name="Makela M.R."/>
            <person name="Stajich J."/>
            <person name="Grigoriev I.V."/>
            <person name="Mortensen U.H."/>
            <person name="De Vries R.P."/>
            <person name="Baker S.E."/>
            <person name="Andersen M.R."/>
        </authorList>
    </citation>
    <scope>NUCLEOTIDE SEQUENCE [LARGE SCALE GENOMIC DNA]</scope>
    <source>
        <strain evidence="3 4">CBS 123904</strain>
    </source>
</reference>
<comment type="caution">
    <text evidence="3">The sequence shown here is derived from an EMBL/GenBank/DDBJ whole genome shotgun (WGS) entry which is preliminary data.</text>
</comment>
<feature type="signal peptide" evidence="2">
    <location>
        <begin position="1"/>
        <end position="20"/>
    </location>
</feature>
<keyword evidence="4" id="KW-1185">Reference proteome</keyword>
<evidence type="ECO:0008006" key="5">
    <source>
        <dbReference type="Google" id="ProtNLM"/>
    </source>
</evidence>
<accession>A0ABR4K3M2</accession>
<evidence type="ECO:0000313" key="4">
    <source>
        <dbReference type="Proteomes" id="UP001610446"/>
    </source>
</evidence>
<dbReference type="Gene3D" id="1.20.1280.140">
    <property type="match status" value="1"/>
</dbReference>
<feature type="compositionally biased region" description="Low complexity" evidence="1">
    <location>
        <begin position="214"/>
        <end position="248"/>
    </location>
</feature>
<feature type="region of interest" description="Disordered" evidence="1">
    <location>
        <begin position="191"/>
        <end position="248"/>
    </location>
</feature>
<protein>
    <recommendedName>
        <fullName evidence="5">Hydrophobic surface binding protein A-domain-containing protein</fullName>
    </recommendedName>
</protein>
<gene>
    <name evidence="3" type="ORF">BJY01DRAFT_246985</name>
</gene>
<dbReference type="InterPro" id="IPR021054">
    <property type="entry name" value="Cell_wall_mannoprotein_1"/>
</dbReference>
<dbReference type="PANTHER" id="PTHR38123">
    <property type="entry name" value="CELL WALL SERINE-THREONINE-RICH GALACTOMANNOPROTEIN MP1 (AFU_ORTHOLOGUE AFUA_4G03240)"/>
    <property type="match status" value="1"/>
</dbReference>
<dbReference type="Proteomes" id="UP001610446">
    <property type="component" value="Unassembled WGS sequence"/>
</dbReference>
<evidence type="ECO:0000256" key="1">
    <source>
        <dbReference type="SAM" id="MobiDB-lite"/>
    </source>
</evidence>
<sequence>MKLTTLWLSTTALLSTSIQAARISRDNNPTSALLTLLTSKLTTLNTAISSYTGDDDDADVFPIQSASNALIITIDRGLRDISAGPDLSTPEAQALSPQLEALATSSKATISALVEKIPLFVSSSSSSSSNICNSASVSLAKALHNQYAVWDKLFTLVSSKVPEKQAGVVAGFANRILASTQEGVDAFVNTADTDSSDCSPAPLPPARIELRSYSGSGNSSTPGGNTTSPTTTTTSPTTPSQTTVPSSPAFTGAAAALTVAVGDGAMKMVGMGVIAVAVAVAL</sequence>
<dbReference type="Pfam" id="PF12296">
    <property type="entry name" value="HsbA"/>
    <property type="match status" value="1"/>
</dbReference>
<keyword evidence="2" id="KW-0732">Signal</keyword>